<proteinExistence type="predicted"/>
<evidence type="ECO:0000313" key="2">
    <source>
        <dbReference type="Proteomes" id="UP000562682"/>
    </source>
</evidence>
<accession>A0A8H5XH90</accession>
<organism evidence="1 2">
    <name type="scientific">Fusarium denticulatum</name>
    <dbReference type="NCBI Taxonomy" id="48507"/>
    <lineage>
        <taxon>Eukaryota</taxon>
        <taxon>Fungi</taxon>
        <taxon>Dikarya</taxon>
        <taxon>Ascomycota</taxon>
        <taxon>Pezizomycotina</taxon>
        <taxon>Sordariomycetes</taxon>
        <taxon>Hypocreomycetidae</taxon>
        <taxon>Hypocreales</taxon>
        <taxon>Nectriaceae</taxon>
        <taxon>Fusarium</taxon>
        <taxon>Fusarium fujikuroi species complex</taxon>
    </lineage>
</organism>
<comment type="caution">
    <text evidence="1">The sequence shown here is derived from an EMBL/GenBank/DDBJ whole genome shotgun (WGS) entry which is preliminary data.</text>
</comment>
<dbReference type="EMBL" id="JAAOAK010000038">
    <property type="protein sequence ID" value="KAF5693499.1"/>
    <property type="molecule type" value="Genomic_DNA"/>
</dbReference>
<dbReference type="Proteomes" id="UP000562682">
    <property type="component" value="Unassembled WGS sequence"/>
</dbReference>
<evidence type="ECO:0000313" key="1">
    <source>
        <dbReference type="EMBL" id="KAF5693499.1"/>
    </source>
</evidence>
<keyword evidence="2" id="KW-1185">Reference proteome</keyword>
<protein>
    <submittedName>
        <fullName evidence="1">Uncharacterized protein</fullName>
    </submittedName>
</protein>
<dbReference type="AlphaFoldDB" id="A0A8H5XH90"/>
<gene>
    <name evidence="1" type="ORF">FDENT_1974</name>
</gene>
<name>A0A8H5XH90_9HYPO</name>
<reference evidence="1 2" key="1">
    <citation type="submission" date="2020-05" db="EMBL/GenBank/DDBJ databases">
        <title>Identification and distribution of gene clusters putatively required for synthesis of sphingolipid metabolism inhibitors in phylogenetically diverse species of the filamentous fungus Fusarium.</title>
        <authorList>
            <person name="Kim H.-S."/>
            <person name="Busman M."/>
            <person name="Brown D.W."/>
            <person name="Divon H."/>
            <person name="Uhlig S."/>
            <person name="Proctor R.H."/>
        </authorList>
    </citation>
    <scope>NUCLEOTIDE SEQUENCE [LARGE SCALE GENOMIC DNA]</scope>
    <source>
        <strain evidence="1 2">NRRL 25311</strain>
    </source>
</reference>
<sequence>MNNSEVRINLSRLAHGDAHSRAAASLPLVGLLQAATNHNNWLQATKEQHSRLRAYMQSRHQQALSLKDEKLLTSTLAFLSSIQDDAMRVTAACVEEKKSSVVEMVAASAKGSHHSSSYLDAVTEGFDKIFRSLSRETPVSSEKFHGQIIRIVISMCQSRIMSRARFIKRGQRQGFETILKKVKREMDRFTVNDDKREYMRLSQVLISGLDDVQITLAKDPSNTSALYKKLELIINTFGDISRVSSFSTMLLQDIGPRMEPDLCSCLLNTVNKLAHYETCAWTLVKLSRTYSILGHTSTVPVRLDKTAFGKPPAETMVFKLEENLKTLRKEYNTHWDLDNFGRRPAATTIKFWEDFLENHE</sequence>